<dbReference type="Pfam" id="PF10025">
    <property type="entry name" value="DUF2267"/>
    <property type="match status" value="1"/>
</dbReference>
<dbReference type="Proteomes" id="UP001199469">
    <property type="component" value="Unassembled WGS sequence"/>
</dbReference>
<accession>A0ABS8PHW9</accession>
<gene>
    <name evidence="1" type="ORF">LQ327_30055</name>
</gene>
<keyword evidence="2" id="KW-1185">Reference proteome</keyword>
<dbReference type="InterPro" id="IPR038282">
    <property type="entry name" value="DUF2267_sf"/>
</dbReference>
<proteinExistence type="predicted"/>
<organism evidence="1 2">
    <name type="scientific">Actinomycetospora endophytica</name>
    <dbReference type="NCBI Taxonomy" id="2291215"/>
    <lineage>
        <taxon>Bacteria</taxon>
        <taxon>Bacillati</taxon>
        <taxon>Actinomycetota</taxon>
        <taxon>Actinomycetes</taxon>
        <taxon>Pseudonocardiales</taxon>
        <taxon>Pseudonocardiaceae</taxon>
        <taxon>Actinomycetospora</taxon>
    </lineage>
</organism>
<dbReference type="Gene3D" id="1.10.490.110">
    <property type="entry name" value="Uncharacterized conserved protein DUF2267"/>
    <property type="match status" value="1"/>
</dbReference>
<dbReference type="RefSeq" id="WP_230739831.1">
    <property type="nucleotide sequence ID" value="NZ_JAJNDB010000009.1"/>
</dbReference>
<sequence length="125" mass="13630">MQYGEIVNQVNNDLGLDDRARADAIVVNTLELLGQRVAGNEPAKLAAQLPQELKESLTRHAGAAETFDVDEFLRRLAQREGQGVDPEQARRHAQSVFATLGSFVSQGELDDVRSQLPAGYAPLFA</sequence>
<evidence type="ECO:0000313" key="2">
    <source>
        <dbReference type="Proteomes" id="UP001199469"/>
    </source>
</evidence>
<evidence type="ECO:0000313" key="1">
    <source>
        <dbReference type="EMBL" id="MCD2197623.1"/>
    </source>
</evidence>
<dbReference type="EMBL" id="JAJNDB010000009">
    <property type="protein sequence ID" value="MCD2197623.1"/>
    <property type="molecule type" value="Genomic_DNA"/>
</dbReference>
<dbReference type="InterPro" id="IPR018727">
    <property type="entry name" value="DUF2267"/>
</dbReference>
<name>A0ABS8PHW9_9PSEU</name>
<reference evidence="1 2" key="1">
    <citation type="submission" date="2021-11" db="EMBL/GenBank/DDBJ databases">
        <title>Draft genome sequence of Actinomycetospora sp. SF1 isolated from the rhizosphere soil.</title>
        <authorList>
            <person name="Duangmal K."/>
            <person name="Chantavorakit T."/>
        </authorList>
    </citation>
    <scope>NUCLEOTIDE SEQUENCE [LARGE SCALE GENOMIC DNA]</scope>
    <source>
        <strain evidence="1 2">TBRC 5722</strain>
    </source>
</reference>
<comment type="caution">
    <text evidence="1">The sequence shown here is derived from an EMBL/GenBank/DDBJ whole genome shotgun (WGS) entry which is preliminary data.</text>
</comment>
<protein>
    <submittedName>
        <fullName evidence="1">DUF2267 domain-containing protein</fullName>
    </submittedName>
</protein>